<dbReference type="GO" id="GO:0090313">
    <property type="term" value="P:regulation of protein targeting to membrane"/>
    <property type="evidence" value="ECO:0007669"/>
    <property type="project" value="TreeGrafter"/>
</dbReference>
<dbReference type="EMBL" id="FNPR01000001">
    <property type="protein sequence ID" value="SDY18121.1"/>
    <property type="molecule type" value="Genomic_DNA"/>
</dbReference>
<keyword evidence="1" id="KW-0472">Membrane</keyword>
<evidence type="ECO:0000259" key="2">
    <source>
        <dbReference type="Pfam" id="PF05170"/>
    </source>
</evidence>
<dbReference type="STRING" id="576131.SAMN05444486_101618"/>
<feature type="transmembrane region" description="Helical" evidence="1">
    <location>
        <begin position="6"/>
        <end position="25"/>
    </location>
</feature>
<sequence length="640" mass="65767">MRFLRWIFIAVFLFVGFAAAGLMLLPKERIAKVASAEMSKALGREVLISGDIGLSVWPVLGVKTGPVQIAGPEWDAAPLLKAEALSIGVGAAAALKREIEIRRVELVSPEINLITAKDGRVSWAFGESTEAAGATEGSTGVTPFSLARATVTGGTVLIDDRRAGTREKLTGLDVALSMPKLAGPATLKLSGLRGGAALSLEGTVGNARDLIAGKLTPVTARFEAAGGSARFEGRMSQALEAEGQMSLSTSSTSTFMQSLGLGAAELPRGMGQAIDMTGQVTFSGGEIVNLRGMTLKLDQNTLTGDADIRLGGAKPQITAKLAAGALDFASLAAEGGSGGGESSAGWSKTTIDASGLAAVNAEVSLAVQSLDAGMIKLGASSLGVSLDNSRLVLKLPKATGYGGQISGEFVVNNRGGLSVGGNLNILQADVKSLLVDLMGVERLSGKGDGFVKFLGSGRNLDAIMNSLSGNGGLAMAGGTISGLDLNGLMGTGNGTKGTTVFDKLGASFDIKAGVLSNDNLNMTLPRIAATGKGVVGLGAQTINYVFTPVALKASSGKDLAFPVKIYGPWSNPKIIPDLSAAIDLNFKEKKEEVKQKANDAIKKKVEQELGVSVGEGQSVEDAVKQGVEDKLKKELFKIFE</sequence>
<keyword evidence="1" id="KW-0812">Transmembrane</keyword>
<dbReference type="InterPro" id="IPR052894">
    <property type="entry name" value="AsmA-related"/>
</dbReference>
<dbReference type="OrthoDB" id="5439561at2"/>
<reference evidence="3 4" key="1">
    <citation type="submission" date="2016-10" db="EMBL/GenBank/DDBJ databases">
        <authorList>
            <person name="de Groot N.N."/>
        </authorList>
    </citation>
    <scope>NUCLEOTIDE SEQUENCE [LARGE SCALE GENOMIC DNA]</scope>
    <source>
        <strain evidence="3 4">DSM 24677</strain>
    </source>
</reference>
<gene>
    <name evidence="3" type="ORF">SAMN05444486_101618</name>
</gene>
<organism evidence="3 4">
    <name type="scientific">Lentibacter algarum</name>
    <dbReference type="NCBI Taxonomy" id="576131"/>
    <lineage>
        <taxon>Bacteria</taxon>
        <taxon>Pseudomonadati</taxon>
        <taxon>Pseudomonadota</taxon>
        <taxon>Alphaproteobacteria</taxon>
        <taxon>Rhodobacterales</taxon>
        <taxon>Roseobacteraceae</taxon>
        <taxon>Lentibacter</taxon>
    </lineage>
</organism>
<dbReference type="GO" id="GO:0005886">
    <property type="term" value="C:plasma membrane"/>
    <property type="evidence" value="ECO:0007669"/>
    <property type="project" value="TreeGrafter"/>
</dbReference>
<proteinExistence type="predicted"/>
<name>A0A1H3HRG4_9RHOB</name>
<feature type="domain" description="AsmA" evidence="2">
    <location>
        <begin position="4"/>
        <end position="266"/>
    </location>
</feature>
<dbReference type="GeneID" id="78123419"/>
<dbReference type="PANTHER" id="PTHR30441:SF4">
    <property type="entry name" value="PROTEIN ASMA"/>
    <property type="match status" value="1"/>
</dbReference>
<dbReference type="Pfam" id="PF05170">
    <property type="entry name" value="AsmA"/>
    <property type="match status" value="2"/>
</dbReference>
<evidence type="ECO:0000313" key="4">
    <source>
        <dbReference type="Proteomes" id="UP000199026"/>
    </source>
</evidence>
<dbReference type="PANTHER" id="PTHR30441">
    <property type="entry name" value="DUF748 DOMAIN-CONTAINING PROTEIN"/>
    <property type="match status" value="1"/>
</dbReference>
<dbReference type="AlphaFoldDB" id="A0A1H3HRG4"/>
<protein>
    <submittedName>
        <fullName evidence="3">AsmA protein</fullName>
    </submittedName>
</protein>
<dbReference type="RefSeq" id="WP_089887738.1">
    <property type="nucleotide sequence ID" value="NZ_CALJFH010000007.1"/>
</dbReference>
<keyword evidence="1" id="KW-1133">Transmembrane helix</keyword>
<evidence type="ECO:0000256" key="1">
    <source>
        <dbReference type="SAM" id="Phobius"/>
    </source>
</evidence>
<dbReference type="Proteomes" id="UP000199026">
    <property type="component" value="Unassembled WGS sequence"/>
</dbReference>
<feature type="domain" description="AsmA" evidence="2">
    <location>
        <begin position="346"/>
        <end position="518"/>
    </location>
</feature>
<evidence type="ECO:0000313" key="3">
    <source>
        <dbReference type="EMBL" id="SDY18121.1"/>
    </source>
</evidence>
<keyword evidence="4" id="KW-1185">Reference proteome</keyword>
<accession>A0A1H3HRG4</accession>
<dbReference type="InterPro" id="IPR007844">
    <property type="entry name" value="AsmA"/>
</dbReference>